<comment type="caution">
    <text evidence="2">The sequence shown here is derived from an EMBL/GenBank/DDBJ whole genome shotgun (WGS) entry which is preliminary data.</text>
</comment>
<gene>
    <name evidence="2" type="ORF">GCM10022244_17790</name>
</gene>
<sequence>MRVGRGRYWRGVAPVGEWPGTRSPGSSRGAFALATRAHGFRENTFPAVAASSVRLPAARGAPTPPGRPASATAGIAG</sequence>
<reference evidence="3" key="1">
    <citation type="journal article" date="2019" name="Int. J. Syst. Evol. Microbiol.">
        <title>The Global Catalogue of Microorganisms (GCM) 10K type strain sequencing project: providing services to taxonomists for standard genome sequencing and annotation.</title>
        <authorList>
            <consortium name="The Broad Institute Genomics Platform"/>
            <consortium name="The Broad Institute Genome Sequencing Center for Infectious Disease"/>
            <person name="Wu L."/>
            <person name="Ma J."/>
        </authorList>
    </citation>
    <scope>NUCLEOTIDE SEQUENCE [LARGE SCALE GENOMIC DNA]</scope>
    <source>
        <strain evidence="3">JCM 16956</strain>
    </source>
</reference>
<evidence type="ECO:0000256" key="1">
    <source>
        <dbReference type="SAM" id="MobiDB-lite"/>
    </source>
</evidence>
<evidence type="ECO:0000313" key="3">
    <source>
        <dbReference type="Proteomes" id="UP001501000"/>
    </source>
</evidence>
<dbReference type="Proteomes" id="UP001501000">
    <property type="component" value="Unassembled WGS sequence"/>
</dbReference>
<dbReference type="EMBL" id="BAABAJ010000004">
    <property type="protein sequence ID" value="GAA3908177.1"/>
    <property type="molecule type" value="Genomic_DNA"/>
</dbReference>
<protein>
    <submittedName>
        <fullName evidence="2">Uncharacterized protein</fullName>
    </submittedName>
</protein>
<proteinExistence type="predicted"/>
<name>A0ABP7LTB8_9ACTN</name>
<feature type="compositionally biased region" description="Low complexity" evidence="1">
    <location>
        <begin position="68"/>
        <end position="77"/>
    </location>
</feature>
<organism evidence="2 3">
    <name type="scientific">Streptomyces gulbargensis</name>
    <dbReference type="NCBI Taxonomy" id="364901"/>
    <lineage>
        <taxon>Bacteria</taxon>
        <taxon>Bacillati</taxon>
        <taxon>Actinomycetota</taxon>
        <taxon>Actinomycetes</taxon>
        <taxon>Kitasatosporales</taxon>
        <taxon>Streptomycetaceae</taxon>
        <taxon>Streptomyces</taxon>
    </lineage>
</organism>
<keyword evidence="3" id="KW-1185">Reference proteome</keyword>
<evidence type="ECO:0000313" key="2">
    <source>
        <dbReference type="EMBL" id="GAA3908177.1"/>
    </source>
</evidence>
<accession>A0ABP7LTB8</accession>
<feature type="region of interest" description="Disordered" evidence="1">
    <location>
        <begin position="56"/>
        <end position="77"/>
    </location>
</feature>